<comment type="caution">
    <text evidence="1">The sequence shown here is derived from an EMBL/GenBank/DDBJ whole genome shotgun (WGS) entry which is preliminary data.</text>
</comment>
<gene>
    <name evidence="1" type="ORF">AK812_SmicGene35037</name>
</gene>
<dbReference type="OrthoDB" id="431490at2759"/>
<keyword evidence="2" id="KW-1185">Reference proteome</keyword>
<evidence type="ECO:0000313" key="2">
    <source>
        <dbReference type="Proteomes" id="UP000186817"/>
    </source>
</evidence>
<dbReference type="AlphaFoldDB" id="A0A1Q9CMJ3"/>
<reference evidence="1 2" key="1">
    <citation type="submission" date="2016-02" db="EMBL/GenBank/DDBJ databases">
        <title>Genome analysis of coral dinoflagellate symbionts highlights evolutionary adaptations to a symbiotic lifestyle.</title>
        <authorList>
            <person name="Aranda M."/>
            <person name="Li Y."/>
            <person name="Liew Y.J."/>
            <person name="Baumgarten S."/>
            <person name="Simakov O."/>
            <person name="Wilson M."/>
            <person name="Piel J."/>
            <person name="Ashoor H."/>
            <person name="Bougouffa S."/>
            <person name="Bajic V.B."/>
            <person name="Ryu T."/>
            <person name="Ravasi T."/>
            <person name="Bayer T."/>
            <person name="Micklem G."/>
            <person name="Kim H."/>
            <person name="Bhak J."/>
            <person name="Lajeunesse T.C."/>
            <person name="Voolstra C.R."/>
        </authorList>
    </citation>
    <scope>NUCLEOTIDE SEQUENCE [LARGE SCALE GENOMIC DNA]</scope>
    <source>
        <strain evidence="1 2">CCMP2467</strain>
    </source>
</reference>
<dbReference type="GO" id="GO:0003676">
    <property type="term" value="F:nucleic acid binding"/>
    <property type="evidence" value="ECO:0007669"/>
    <property type="project" value="InterPro"/>
</dbReference>
<dbReference type="InterPro" id="IPR036397">
    <property type="entry name" value="RNaseH_sf"/>
</dbReference>
<proteinExistence type="predicted"/>
<evidence type="ECO:0000313" key="1">
    <source>
        <dbReference type="EMBL" id="OLP84126.1"/>
    </source>
</evidence>
<accession>A0A1Q9CMJ3</accession>
<dbReference type="EMBL" id="LSRX01001065">
    <property type="protein sequence ID" value="OLP84126.1"/>
    <property type="molecule type" value="Genomic_DNA"/>
</dbReference>
<protein>
    <submittedName>
        <fullName evidence="1">Uncharacterized protein</fullName>
    </submittedName>
</protein>
<organism evidence="1 2">
    <name type="scientific">Symbiodinium microadriaticum</name>
    <name type="common">Dinoflagellate</name>
    <name type="synonym">Zooxanthella microadriatica</name>
    <dbReference type="NCBI Taxonomy" id="2951"/>
    <lineage>
        <taxon>Eukaryota</taxon>
        <taxon>Sar</taxon>
        <taxon>Alveolata</taxon>
        <taxon>Dinophyceae</taxon>
        <taxon>Suessiales</taxon>
        <taxon>Symbiodiniaceae</taxon>
        <taxon>Symbiodinium</taxon>
    </lineage>
</organism>
<dbReference type="Gene3D" id="3.30.420.10">
    <property type="entry name" value="Ribonuclease H-like superfamily/Ribonuclease H"/>
    <property type="match status" value="1"/>
</dbReference>
<dbReference type="InterPro" id="IPR012337">
    <property type="entry name" value="RNaseH-like_sf"/>
</dbReference>
<dbReference type="Proteomes" id="UP000186817">
    <property type="component" value="Unassembled WGS sequence"/>
</dbReference>
<name>A0A1Q9CMJ3_SYMMI</name>
<dbReference type="SUPFAM" id="SSF53098">
    <property type="entry name" value="Ribonuclease H-like"/>
    <property type="match status" value="1"/>
</dbReference>
<sequence>MGCGSSASRSVAGAKEVEADAHARAAELAPAEGAARAQFDPLVEPVCEFCGQPDTKHHRLYNCPAFAQIRRPFEPLLEWVHATCPHWAHSPFPTEHESVDFLRLLWMSRKLLEPPDVAPLLSQQRSACLQLFTDGSCVHPACPAARHAAWSVVMHNDHVDCECLRALLPHGVALRAAFPVLAQGFLPGAQTIFRAETAALVQVVLLASRHQQYMFQEWTDSSSALQCLEAWLGGRSVSSIEAPIGDLLLLQLLPARRPPNLRLLKVQAHQDFKDLPDSELLPAVGNWAADEAAKAAEKSDLCCVPDYVNAIADWTQLQEDRFFMFCQYLLELMTAVVALRKQHRDVQRPGHRHDHDEGTAADRLWLALQPTVSTWCVDLPFCLGMPLSPAQHTWPEWFLMSLLEWGRLLQWPTADQKPACHHLSGITYLELLVNYVVCTKRLPPLRITWQEKSCYVDPLQAEGILQPVIVRESLVNFLAGIACLDKRLGFKLWPSARHHRLHSLEAYGDVNGRKGLLDRPVLHRIDTTGRLLGDLLQNSCGESAAPPIESSSPTKIEVLHEEAKDDGPAADRLIDTQEPALAQDVERPSALDSPRENNPAMAATSISLLSGASDIVADDIKEDATHMAVLQELEGIMASMEADLLQPELAQLSTGEAPNSRLEPLSGDDEALMAEILEEGRTSKTAVSSKRIRPQKAVAALPTPSPVTEPPLRSFHCEDTFGSWLGSELSYSKDVPVVYF</sequence>